<comment type="caution">
    <text evidence="2">The sequence shown here is derived from an EMBL/GenBank/DDBJ whole genome shotgun (WGS) entry which is preliminary data.</text>
</comment>
<keyword evidence="3" id="KW-1185">Reference proteome</keyword>
<name>A0A0V7ZZ66_9CYAN</name>
<evidence type="ECO:0000313" key="2">
    <source>
        <dbReference type="EMBL" id="KST69844.1"/>
    </source>
</evidence>
<proteinExistence type="predicted"/>
<feature type="chain" id="PRO_5006890273" description="EfeO-type cupredoxin-like domain-containing protein" evidence="1">
    <location>
        <begin position="26"/>
        <end position="161"/>
    </location>
</feature>
<evidence type="ECO:0000313" key="3">
    <source>
        <dbReference type="Proteomes" id="UP000053372"/>
    </source>
</evidence>
<dbReference type="EMBL" id="LMTZ01000013">
    <property type="protein sequence ID" value="KST69844.1"/>
    <property type="molecule type" value="Genomic_DNA"/>
</dbReference>
<reference evidence="2 3" key="1">
    <citation type="journal article" date="2015" name="Genome Announc.">
        <title>Draft Genome of the Euendolithic (true boring) Cyanobacterium Mastigocoleus testarum strain BC008.</title>
        <authorList>
            <person name="Guida B.S."/>
            <person name="Garcia-Pichel F."/>
        </authorList>
    </citation>
    <scope>NUCLEOTIDE SEQUENCE [LARGE SCALE GENOMIC DNA]</scope>
    <source>
        <strain evidence="2 3">BC008</strain>
    </source>
</reference>
<evidence type="ECO:0008006" key="4">
    <source>
        <dbReference type="Google" id="ProtNLM"/>
    </source>
</evidence>
<dbReference type="OrthoDB" id="6264717at2"/>
<accession>A0A0V7ZZ66</accession>
<evidence type="ECO:0000256" key="1">
    <source>
        <dbReference type="SAM" id="SignalP"/>
    </source>
</evidence>
<organism evidence="2 3">
    <name type="scientific">Mastigocoleus testarum BC008</name>
    <dbReference type="NCBI Taxonomy" id="371196"/>
    <lineage>
        <taxon>Bacteria</taxon>
        <taxon>Bacillati</taxon>
        <taxon>Cyanobacteriota</taxon>
        <taxon>Cyanophyceae</taxon>
        <taxon>Nostocales</taxon>
        <taxon>Hapalosiphonaceae</taxon>
        <taxon>Mastigocoleus</taxon>
    </lineage>
</organism>
<gene>
    <name evidence="2" type="ORF">BC008_36420</name>
</gene>
<dbReference type="RefSeq" id="WP_027844767.1">
    <property type="nucleotide sequence ID" value="NZ_LMTZ01000013.1"/>
</dbReference>
<protein>
    <recommendedName>
        <fullName evidence="4">EfeO-type cupredoxin-like domain-containing protein</fullName>
    </recommendedName>
</protein>
<feature type="signal peptide" evidence="1">
    <location>
        <begin position="1"/>
        <end position="25"/>
    </location>
</feature>
<dbReference type="Proteomes" id="UP000053372">
    <property type="component" value="Unassembled WGS sequence"/>
</dbReference>
<dbReference type="AlphaFoldDB" id="A0A0V7ZZ66"/>
<keyword evidence="1" id="KW-0732">Signal</keyword>
<dbReference type="PROSITE" id="PS51257">
    <property type="entry name" value="PROKAR_LIPOPROTEIN"/>
    <property type="match status" value="1"/>
</dbReference>
<sequence length="161" mass="17652">MQKNLFLGSSLLLLMFAAGCGNVQSNSEQEIGETGKPQIVTLTQTGCQFVETESKDHQFKTTKAEDCKGINAKTLAERQKGFKPLQLKPGKYIFRVANRDVPYELGFYLRGEGLNQVTLPKVSGGGLTKGATQDYEITLKPGKYVFSCPLNPTPDYPIVVS</sequence>